<proteinExistence type="predicted"/>
<dbReference type="Pfam" id="PF13487">
    <property type="entry name" value="HD_5"/>
    <property type="match status" value="1"/>
</dbReference>
<name>E3CW36_9BACT</name>
<dbReference type="EMBL" id="CM001022">
    <property type="protein sequence ID" value="EFQ24291.1"/>
    <property type="molecule type" value="Genomic_DNA"/>
</dbReference>
<feature type="domain" description="HD" evidence="1">
    <location>
        <begin position="58"/>
        <end position="180"/>
    </location>
</feature>
<dbReference type="InterPro" id="IPR003607">
    <property type="entry name" value="HD/PDEase_dom"/>
</dbReference>
<dbReference type="Gene3D" id="1.10.3210.10">
    <property type="entry name" value="Hypothetical protein af1432"/>
    <property type="match status" value="1"/>
</dbReference>
<keyword evidence="4" id="KW-1185">Reference proteome</keyword>
<dbReference type="InterPro" id="IPR037522">
    <property type="entry name" value="HD_GYP_dom"/>
</dbReference>
<dbReference type="PROSITE" id="PS51832">
    <property type="entry name" value="HD_GYP"/>
    <property type="match status" value="1"/>
</dbReference>
<dbReference type="STRING" id="584708.Apau_1877"/>
<gene>
    <name evidence="3" type="ORF">Apau_1877</name>
</gene>
<dbReference type="AlphaFoldDB" id="E3CW36"/>
<dbReference type="Proteomes" id="UP000005096">
    <property type="component" value="Chromosome"/>
</dbReference>
<dbReference type="HOGENOM" id="CLU_000445_92_3_0"/>
<dbReference type="PaxDb" id="584708-Apau_1877"/>
<dbReference type="SUPFAM" id="SSF109604">
    <property type="entry name" value="HD-domain/PDEase-like"/>
    <property type="match status" value="1"/>
</dbReference>
<dbReference type="SMART" id="SM00471">
    <property type="entry name" value="HDc"/>
    <property type="match status" value="1"/>
</dbReference>
<dbReference type="RefSeq" id="WP_006301523.1">
    <property type="nucleotide sequence ID" value="NZ_CM001022.1"/>
</dbReference>
<accession>E3CW36</accession>
<organism evidence="3 4">
    <name type="scientific">Aminomonas paucivorans DSM 12260</name>
    <dbReference type="NCBI Taxonomy" id="584708"/>
    <lineage>
        <taxon>Bacteria</taxon>
        <taxon>Thermotogati</taxon>
        <taxon>Synergistota</taxon>
        <taxon>Synergistia</taxon>
        <taxon>Synergistales</taxon>
        <taxon>Synergistaceae</taxon>
        <taxon>Aminomonas</taxon>
    </lineage>
</organism>
<evidence type="ECO:0000313" key="4">
    <source>
        <dbReference type="Proteomes" id="UP000005096"/>
    </source>
</evidence>
<keyword evidence="3" id="KW-0378">Hydrolase</keyword>
<dbReference type="PANTHER" id="PTHR43155:SF2">
    <property type="entry name" value="CYCLIC DI-GMP PHOSPHODIESTERASE PA4108"/>
    <property type="match status" value="1"/>
</dbReference>
<evidence type="ECO:0000259" key="2">
    <source>
        <dbReference type="PROSITE" id="PS51832"/>
    </source>
</evidence>
<protein>
    <submittedName>
        <fullName evidence="3">Metal dependent phosphohydrolase</fullName>
    </submittedName>
</protein>
<dbReference type="InterPro" id="IPR006674">
    <property type="entry name" value="HD_domain"/>
</dbReference>
<dbReference type="InterPro" id="IPR006675">
    <property type="entry name" value="HDIG_dom"/>
</dbReference>
<dbReference type="GO" id="GO:0016787">
    <property type="term" value="F:hydrolase activity"/>
    <property type="evidence" value="ECO:0007669"/>
    <property type="project" value="UniProtKB-KW"/>
</dbReference>
<dbReference type="CDD" id="cd00077">
    <property type="entry name" value="HDc"/>
    <property type="match status" value="1"/>
</dbReference>
<dbReference type="eggNOG" id="COG3437">
    <property type="taxonomic scope" value="Bacteria"/>
</dbReference>
<feature type="domain" description="HD-GYP" evidence="2">
    <location>
        <begin position="36"/>
        <end position="231"/>
    </location>
</feature>
<dbReference type="NCBIfam" id="TIGR00277">
    <property type="entry name" value="HDIG"/>
    <property type="match status" value="1"/>
</dbReference>
<dbReference type="OrthoDB" id="5162at2"/>
<evidence type="ECO:0000313" key="3">
    <source>
        <dbReference type="EMBL" id="EFQ24291.1"/>
    </source>
</evidence>
<dbReference type="PANTHER" id="PTHR43155">
    <property type="entry name" value="CYCLIC DI-GMP PHOSPHODIESTERASE PA4108-RELATED"/>
    <property type="match status" value="1"/>
</dbReference>
<evidence type="ECO:0000259" key="1">
    <source>
        <dbReference type="PROSITE" id="PS51831"/>
    </source>
</evidence>
<reference evidence="3 4" key="1">
    <citation type="journal article" date="2010" name="Stand. Genomic Sci.">
        <title>Non-contiguous finished genome sequence of Aminomonas paucivorans type strain (GLU-3).</title>
        <authorList>
            <person name="Pitluck S."/>
            <person name="Yasawong M."/>
            <person name="Held B."/>
            <person name="Lapidus A."/>
            <person name="Nolan M."/>
            <person name="Copeland A."/>
            <person name="Lucas S."/>
            <person name="Del Rio T.G."/>
            <person name="Tice H."/>
            <person name="Cheng J.F."/>
            <person name="Chertkov O."/>
            <person name="Goodwin L."/>
            <person name="Tapia R."/>
            <person name="Han C."/>
            <person name="Liolios K."/>
            <person name="Ivanova N."/>
            <person name="Mavromatis K."/>
            <person name="Ovchinnikova G."/>
            <person name="Pati A."/>
            <person name="Chen A."/>
            <person name="Palaniappan K."/>
            <person name="Land M."/>
            <person name="Hauser L."/>
            <person name="Chang Y.J."/>
            <person name="Jeffries C.D."/>
            <person name="Pukall R."/>
            <person name="Spring S."/>
            <person name="Rohde M."/>
            <person name="Sikorski J."/>
            <person name="Goker M."/>
            <person name="Woyke T."/>
            <person name="Bristow J."/>
            <person name="Eisen J.A."/>
            <person name="Markowitz V."/>
            <person name="Hugenholtz P."/>
            <person name="Kyrpides N.C."/>
            <person name="Klenk H.P."/>
        </authorList>
    </citation>
    <scope>NUCLEOTIDE SEQUENCE [LARGE SCALE GENOMIC DNA]</scope>
    <source>
        <strain evidence="3 4">DSM 12260</strain>
    </source>
</reference>
<sequence length="240" mass="26463">MDTPWNKDLRDQIIGLGERSVHKSYYTQMRRRMAELEDLLEGAIAALSTMSEIRDPYTGGHQQRVAELAEGLARTMGLDGPTCRLLHVAGMLHDIGKISVPFEILNKPRSLTEAEFSLVRTHSESGYEILRPLRFEGPVAEIVREHHERLDGSGYPQGLRGDGLRLESRILAVADVVEAMSFHRPYRPALGISAALEEILAGRGTRFDPRVCDACSALLGEGRPPFTFSRDGLGSLGPCG</sequence>
<dbReference type="PROSITE" id="PS51831">
    <property type="entry name" value="HD"/>
    <property type="match status" value="1"/>
</dbReference>